<feature type="compositionally biased region" description="Basic and acidic residues" evidence="1">
    <location>
        <begin position="19"/>
        <end position="29"/>
    </location>
</feature>
<dbReference type="Proteomes" id="UP000035681">
    <property type="component" value="Unplaced"/>
</dbReference>
<keyword evidence="2" id="KW-1185">Reference proteome</keyword>
<protein>
    <submittedName>
        <fullName evidence="3">Transcription factor with AP2 domain(S)</fullName>
    </submittedName>
</protein>
<feature type="compositionally biased region" description="Polar residues" evidence="1">
    <location>
        <begin position="1"/>
        <end position="18"/>
    </location>
</feature>
<feature type="region of interest" description="Disordered" evidence="1">
    <location>
        <begin position="1"/>
        <end position="29"/>
    </location>
</feature>
<proteinExistence type="predicted"/>
<name>A0A0K0EED5_STRER</name>
<organism evidence="3">
    <name type="scientific">Strongyloides stercoralis</name>
    <name type="common">Threadworm</name>
    <dbReference type="NCBI Taxonomy" id="6248"/>
    <lineage>
        <taxon>Eukaryota</taxon>
        <taxon>Metazoa</taxon>
        <taxon>Ecdysozoa</taxon>
        <taxon>Nematoda</taxon>
        <taxon>Chromadorea</taxon>
        <taxon>Rhabditida</taxon>
        <taxon>Tylenchina</taxon>
        <taxon>Panagrolaimomorpha</taxon>
        <taxon>Strongyloidoidea</taxon>
        <taxon>Strongyloididae</taxon>
        <taxon>Strongyloides</taxon>
    </lineage>
</organism>
<accession>A0A0K0EED5</accession>
<evidence type="ECO:0000256" key="1">
    <source>
        <dbReference type="SAM" id="MobiDB-lite"/>
    </source>
</evidence>
<dbReference type="WBParaSite" id="SSTP_0000784700.1">
    <property type="protein sequence ID" value="SSTP_0000784700.1"/>
    <property type="gene ID" value="SSTP_0000784700"/>
</dbReference>
<evidence type="ECO:0000313" key="2">
    <source>
        <dbReference type="Proteomes" id="UP000035681"/>
    </source>
</evidence>
<dbReference type="WBParaSite" id="TCONS_00007043.p1">
    <property type="protein sequence ID" value="TCONS_00007043.p1"/>
    <property type="gene ID" value="XLOC_005122"/>
</dbReference>
<dbReference type="AlphaFoldDB" id="A0A0K0EED5"/>
<evidence type="ECO:0000313" key="3">
    <source>
        <dbReference type="WBParaSite" id="SSTP_0000784700.1"/>
    </source>
</evidence>
<reference evidence="3" key="1">
    <citation type="submission" date="2015-08" db="UniProtKB">
        <authorList>
            <consortium name="WormBaseParasite"/>
        </authorList>
    </citation>
    <scope>IDENTIFICATION</scope>
</reference>
<sequence length="348" mass="40746">MKFQKNINVLQNTNSQIDNGEKKKFEKSNKNESLSDKYDFDNSINKKLTCDSCLTVSNYSSMDISTTMSLSSLSLSNSNETQNESDCIGFNKTKSVFNDNFNDTMCNSLNNMSMMNSNNYFNSFLLKNSNSLTTNLDKNKEKISKDEFLSQNILNNNSFNLNYSFSTFNDYVKNNTVPIIENACCKTEIDNIFFIEYTSNYQNLQLLDLICFTITWIQSRIYEIILSVPNLRYLLQYTLQNNYLQYAKCDKENGKLTKSVIKSNDPLEVIKSMEFLDISFYKNPLHRHMLIHQLLNIYNNFVSLYLSYYDLKLEKTGQILEENKLLHKEFMKCNEERINIIKSLNDYF</sequence>